<dbReference type="Proteomes" id="UP001196068">
    <property type="component" value="Unassembled WGS sequence"/>
</dbReference>
<keyword evidence="3" id="KW-1185">Reference proteome</keyword>
<gene>
    <name evidence="2" type="ORF">GXW79_08475</name>
</gene>
<dbReference type="PROSITE" id="PS50911">
    <property type="entry name" value="CHAP"/>
    <property type="match status" value="1"/>
</dbReference>
<protein>
    <submittedName>
        <fullName evidence="2">CHAP domain-containing protein</fullName>
    </submittedName>
</protein>
<accession>A0AAF1JWC4</accession>
<dbReference type="Gene3D" id="3.90.1720.10">
    <property type="entry name" value="endopeptidase domain like (from Nostoc punctiforme)"/>
    <property type="match status" value="1"/>
</dbReference>
<organism evidence="2 3">
    <name type="scientific">Plastoroseomonas arctica</name>
    <dbReference type="NCBI Taxonomy" id="1509237"/>
    <lineage>
        <taxon>Bacteria</taxon>
        <taxon>Pseudomonadati</taxon>
        <taxon>Pseudomonadota</taxon>
        <taxon>Alphaproteobacteria</taxon>
        <taxon>Acetobacterales</taxon>
        <taxon>Acetobacteraceae</taxon>
        <taxon>Plastoroseomonas</taxon>
    </lineage>
</organism>
<evidence type="ECO:0000313" key="3">
    <source>
        <dbReference type="Proteomes" id="UP001196068"/>
    </source>
</evidence>
<comment type="caution">
    <text evidence="2">The sequence shown here is derived from an EMBL/GenBank/DDBJ whole genome shotgun (WGS) entry which is preliminary data.</text>
</comment>
<reference evidence="2" key="2">
    <citation type="journal article" date="2021" name="Syst. Appl. Microbiol.">
        <title>Roseomonas hellenica sp. nov., isolated from roots of wild-growing Alkanna tinctoria.</title>
        <authorList>
            <person name="Rat A."/>
            <person name="Naranjo H.D."/>
            <person name="Lebbe L."/>
            <person name="Cnockaert M."/>
            <person name="Krigas N."/>
            <person name="Grigoriadou K."/>
            <person name="Maloupa E."/>
            <person name="Willems A."/>
        </authorList>
    </citation>
    <scope>NUCLEOTIDE SEQUENCE</scope>
    <source>
        <strain evidence="2">LMG 28251</strain>
    </source>
</reference>
<dbReference type="Pfam" id="PF05257">
    <property type="entry name" value="CHAP"/>
    <property type="match status" value="1"/>
</dbReference>
<evidence type="ECO:0000313" key="2">
    <source>
        <dbReference type="EMBL" id="MBR0655114.1"/>
    </source>
</evidence>
<dbReference type="SUPFAM" id="SSF54001">
    <property type="entry name" value="Cysteine proteinases"/>
    <property type="match status" value="1"/>
</dbReference>
<evidence type="ECO:0000259" key="1">
    <source>
        <dbReference type="PROSITE" id="PS50911"/>
    </source>
</evidence>
<proteinExistence type="predicted"/>
<dbReference type="InterPro" id="IPR038765">
    <property type="entry name" value="Papain-like_cys_pep_sf"/>
</dbReference>
<reference evidence="2" key="1">
    <citation type="submission" date="2020-01" db="EMBL/GenBank/DDBJ databases">
        <authorList>
            <person name="Rat A."/>
        </authorList>
    </citation>
    <scope>NUCLEOTIDE SEQUENCE</scope>
    <source>
        <strain evidence="2">LMG 28251</strain>
    </source>
</reference>
<dbReference type="PROSITE" id="PS51257">
    <property type="entry name" value="PROKAR_LIPOPROTEIN"/>
    <property type="match status" value="1"/>
</dbReference>
<dbReference type="EMBL" id="JAAEDH010000008">
    <property type="protein sequence ID" value="MBR0655114.1"/>
    <property type="molecule type" value="Genomic_DNA"/>
</dbReference>
<dbReference type="InterPro" id="IPR007921">
    <property type="entry name" value="CHAP_dom"/>
</dbReference>
<dbReference type="AlphaFoldDB" id="A0AAF1JWC4"/>
<name>A0AAF1JWC4_9PROT</name>
<dbReference type="RefSeq" id="WP_211873953.1">
    <property type="nucleotide sequence ID" value="NZ_JAAEDH010000008.1"/>
</dbReference>
<sequence>MLRRSLFVIGLPLVAAGCSSTRGVGRAVPGYEGGGGQSCVPFARQRSGITLRGDAWQWWSEAEGRYARGNAPRHGSVLVFARTARLRTGHLSVVSRVVSGREILVDHANWAPAGTSARGMIARDQPVQDISDAGDWSVLRVWYPPVGQYGVTPFPAWGFIHPARA</sequence>
<feature type="domain" description="Peptidase C51" evidence="1">
    <location>
        <begin position="14"/>
        <end position="140"/>
    </location>
</feature>